<protein>
    <submittedName>
        <fullName evidence="1">Uncharacterized protein</fullName>
    </submittedName>
</protein>
<gene>
    <name evidence="1" type="ORF">CI238_04606</name>
</gene>
<organism evidence="1 2">
    <name type="scientific">Colletotrichum incanum</name>
    <name type="common">Soybean anthracnose fungus</name>
    <dbReference type="NCBI Taxonomy" id="1573173"/>
    <lineage>
        <taxon>Eukaryota</taxon>
        <taxon>Fungi</taxon>
        <taxon>Dikarya</taxon>
        <taxon>Ascomycota</taxon>
        <taxon>Pezizomycotina</taxon>
        <taxon>Sordariomycetes</taxon>
        <taxon>Hypocreomycetidae</taxon>
        <taxon>Glomerellales</taxon>
        <taxon>Glomerellaceae</taxon>
        <taxon>Colletotrichum</taxon>
        <taxon>Colletotrichum spaethianum species complex</taxon>
    </lineage>
</organism>
<dbReference type="AlphaFoldDB" id="A0A161Y7U1"/>
<sequence length="116" mass="12081">MRISSVALAAIAVFVGNTQAFWFFKPIVIRPLTISLPLRVPIPIGGGGSGGGGGANCNCPAPVCPAPSCPAPDCPENVEYKRRQADISSCTSIGEMEVFITASKAPQRPPVRKLST</sequence>
<keyword evidence="2" id="KW-1185">Reference proteome</keyword>
<reference evidence="1 2" key="1">
    <citation type="submission" date="2015-06" db="EMBL/GenBank/DDBJ databases">
        <title>Survival trade-offs in plant roots during colonization by closely related pathogenic and mutualistic fungi.</title>
        <authorList>
            <person name="Hacquard S."/>
            <person name="Kracher B."/>
            <person name="Hiruma K."/>
            <person name="Weinman A."/>
            <person name="Muench P."/>
            <person name="Garrido Oter R."/>
            <person name="Ver Loren van Themaat E."/>
            <person name="Dallerey J.-F."/>
            <person name="Damm U."/>
            <person name="Henrissat B."/>
            <person name="Lespinet O."/>
            <person name="Thon M."/>
            <person name="Kemen E."/>
            <person name="McHardy A.C."/>
            <person name="Schulze-Lefert P."/>
            <person name="O'Connell R.J."/>
        </authorList>
    </citation>
    <scope>NUCLEOTIDE SEQUENCE [LARGE SCALE GENOMIC DNA]</scope>
    <source>
        <strain evidence="1 2">MAFF 238704</strain>
    </source>
</reference>
<evidence type="ECO:0000313" key="1">
    <source>
        <dbReference type="EMBL" id="KZL85582.1"/>
    </source>
</evidence>
<proteinExistence type="predicted"/>
<evidence type="ECO:0000313" key="2">
    <source>
        <dbReference type="Proteomes" id="UP000076584"/>
    </source>
</evidence>
<comment type="caution">
    <text evidence="1">The sequence shown here is derived from an EMBL/GenBank/DDBJ whole genome shotgun (WGS) entry which is preliminary data.</text>
</comment>
<accession>A0A161Y7U1</accession>
<dbReference type="Proteomes" id="UP000076584">
    <property type="component" value="Unassembled WGS sequence"/>
</dbReference>
<name>A0A161Y7U1_COLIC</name>
<dbReference type="EMBL" id="LFIW01000610">
    <property type="protein sequence ID" value="KZL85582.1"/>
    <property type="molecule type" value="Genomic_DNA"/>
</dbReference>